<gene>
    <name evidence="2" type="ORF">KL86DYS2_11710</name>
</gene>
<dbReference type="RefSeq" id="WP_296949123.1">
    <property type="nucleotide sequence ID" value="NZ_LT599021.1"/>
</dbReference>
<protein>
    <recommendedName>
        <fullName evidence="1">Glycosyltransferase 2-like domain-containing protein</fullName>
    </recommendedName>
</protein>
<dbReference type="Gene3D" id="3.90.550.10">
    <property type="entry name" value="Spore Coat Polysaccharide Biosynthesis Protein SpsA, Chain A"/>
    <property type="match status" value="1"/>
</dbReference>
<evidence type="ECO:0000259" key="1">
    <source>
        <dbReference type="Pfam" id="PF00535"/>
    </source>
</evidence>
<dbReference type="InterPro" id="IPR029044">
    <property type="entry name" value="Nucleotide-diphossugar_trans"/>
</dbReference>
<dbReference type="InterPro" id="IPR001173">
    <property type="entry name" value="Glyco_trans_2-like"/>
</dbReference>
<dbReference type="EMBL" id="FLUL01000001">
    <property type="protein sequence ID" value="SBV99664.1"/>
    <property type="molecule type" value="Genomic_DNA"/>
</dbReference>
<dbReference type="AlphaFoldDB" id="A0A212JJR2"/>
<sequence length="333" mass="38887">MPKVSILMPVYNAEQYLSQALDSIVSQSFKDWELILINDGSTDRSESIIMDYDDERIFYIKNPVNLKLIKTLNKGIDYCGGQYIARMDADDICHPDRLKRQVEFLDSHPQVLMCGTAAAVIDNSGKQTGNIHNLTSDDYLQINLMFSPSFIHPSMMIRTEVLKENKYDEAYKHVEDYDLWCRIAKLGKVANIDDELLRYRWHDSNVSVLNSKVQSELKDELIKRELSRLDLIPTELELYCHKVTFQLYALGNKLDVPVDRFEDIANWFTKLIRQNEIKHIYVQSALIAFLWSRWTVLCISKKKYGKVLFPPFAKYNPSILSRLIKLIFFLRKK</sequence>
<dbReference type="SUPFAM" id="SSF53448">
    <property type="entry name" value="Nucleotide-diphospho-sugar transferases"/>
    <property type="match status" value="1"/>
</dbReference>
<dbReference type="GO" id="GO:0016758">
    <property type="term" value="F:hexosyltransferase activity"/>
    <property type="evidence" value="ECO:0007669"/>
    <property type="project" value="UniProtKB-ARBA"/>
</dbReference>
<dbReference type="PANTHER" id="PTHR22916">
    <property type="entry name" value="GLYCOSYLTRANSFERASE"/>
    <property type="match status" value="1"/>
</dbReference>
<name>A0A212JJR2_9BACT</name>
<organism evidence="2">
    <name type="scientific">uncultured Dysgonomonas sp</name>
    <dbReference type="NCBI Taxonomy" id="206096"/>
    <lineage>
        <taxon>Bacteria</taxon>
        <taxon>Pseudomonadati</taxon>
        <taxon>Bacteroidota</taxon>
        <taxon>Bacteroidia</taxon>
        <taxon>Bacteroidales</taxon>
        <taxon>Dysgonomonadaceae</taxon>
        <taxon>Dysgonomonas</taxon>
        <taxon>environmental samples</taxon>
    </lineage>
</organism>
<dbReference type="Pfam" id="PF00535">
    <property type="entry name" value="Glycos_transf_2"/>
    <property type="match status" value="1"/>
</dbReference>
<feature type="domain" description="Glycosyltransferase 2-like" evidence="1">
    <location>
        <begin position="5"/>
        <end position="163"/>
    </location>
</feature>
<accession>A0A212JJR2</accession>
<proteinExistence type="predicted"/>
<reference evidence="2" key="1">
    <citation type="submission" date="2016-04" db="EMBL/GenBank/DDBJ databases">
        <authorList>
            <person name="Evans L.H."/>
            <person name="Alamgir A."/>
            <person name="Owens N."/>
            <person name="Weber N.D."/>
            <person name="Virtaneva K."/>
            <person name="Barbian K."/>
            <person name="Babar A."/>
            <person name="Rosenke K."/>
        </authorList>
    </citation>
    <scope>NUCLEOTIDE SEQUENCE</scope>
    <source>
        <strain evidence="2">86-2</strain>
    </source>
</reference>
<dbReference type="PANTHER" id="PTHR22916:SF3">
    <property type="entry name" value="UDP-GLCNAC:BETAGAL BETA-1,3-N-ACETYLGLUCOSAMINYLTRANSFERASE-LIKE PROTEIN 1"/>
    <property type="match status" value="1"/>
</dbReference>
<evidence type="ECO:0000313" key="2">
    <source>
        <dbReference type="EMBL" id="SBV99664.1"/>
    </source>
</evidence>